<evidence type="ECO:0000259" key="1">
    <source>
        <dbReference type="Pfam" id="PF12680"/>
    </source>
</evidence>
<accession>A0ABY5PIL2</accession>
<dbReference type="InterPro" id="IPR009959">
    <property type="entry name" value="Cyclase_SnoaL-like"/>
</dbReference>
<keyword evidence="3" id="KW-1185">Reference proteome</keyword>
<sequence>MGTLEVIEQYNAAWNAHDLDAICALHTPDMVFENHTAGERAVGNDVRAHISGIFTAWPDLAFATRRLYDGPGHAVCEWTATATHTQPMRRGDLVAEPTGAQLSWEGVDVFTLRDGLIARKDVYSDSVTILRAVGLLT</sequence>
<feature type="domain" description="SnoaL-like" evidence="1">
    <location>
        <begin position="7"/>
        <end position="119"/>
    </location>
</feature>
<dbReference type="InterPro" id="IPR032710">
    <property type="entry name" value="NTF2-like_dom_sf"/>
</dbReference>
<dbReference type="Proteomes" id="UP001058860">
    <property type="component" value="Chromosome"/>
</dbReference>
<gene>
    <name evidence="2" type="ORF">LRS13_02350</name>
</gene>
<organism evidence="2 3">
    <name type="scientific">Svornostia abyssi</name>
    <dbReference type="NCBI Taxonomy" id="2898438"/>
    <lineage>
        <taxon>Bacteria</taxon>
        <taxon>Bacillati</taxon>
        <taxon>Actinomycetota</taxon>
        <taxon>Thermoleophilia</taxon>
        <taxon>Solirubrobacterales</taxon>
        <taxon>Baekduiaceae</taxon>
        <taxon>Svornostia</taxon>
    </lineage>
</organism>
<protein>
    <submittedName>
        <fullName evidence="2">Ester cyclase</fullName>
    </submittedName>
</protein>
<dbReference type="Gene3D" id="3.10.450.50">
    <property type="match status" value="1"/>
</dbReference>
<dbReference type="Pfam" id="PF12680">
    <property type="entry name" value="SnoaL_2"/>
    <property type="match status" value="1"/>
</dbReference>
<dbReference type="SUPFAM" id="SSF54427">
    <property type="entry name" value="NTF2-like"/>
    <property type="match status" value="1"/>
</dbReference>
<reference evidence="3" key="1">
    <citation type="submission" date="2021-11" db="EMBL/GenBank/DDBJ databases">
        <title>Cultivation dependent microbiological survey of springs from the worlds oldest radium mine currently devoted to the extraction of radon-saturated water.</title>
        <authorList>
            <person name="Kapinusova G."/>
            <person name="Smrhova T."/>
            <person name="Strejcek M."/>
            <person name="Suman J."/>
            <person name="Jani K."/>
            <person name="Pajer P."/>
            <person name="Uhlik O."/>
        </authorList>
    </citation>
    <scope>NUCLEOTIDE SEQUENCE [LARGE SCALE GENOMIC DNA]</scope>
    <source>
        <strain evidence="3">J379</strain>
    </source>
</reference>
<proteinExistence type="predicted"/>
<dbReference type="InterPro" id="IPR037401">
    <property type="entry name" value="SnoaL-like"/>
</dbReference>
<name>A0ABY5PIL2_9ACTN</name>
<dbReference type="PANTHER" id="PTHR38436:SF1">
    <property type="entry name" value="ESTER CYCLASE"/>
    <property type="match status" value="1"/>
</dbReference>
<evidence type="ECO:0000313" key="3">
    <source>
        <dbReference type="Proteomes" id="UP001058860"/>
    </source>
</evidence>
<dbReference type="RefSeq" id="WP_353864880.1">
    <property type="nucleotide sequence ID" value="NZ_CP088295.1"/>
</dbReference>
<dbReference type="EMBL" id="CP088295">
    <property type="protein sequence ID" value="UUY04392.1"/>
    <property type="molecule type" value="Genomic_DNA"/>
</dbReference>
<dbReference type="PANTHER" id="PTHR38436">
    <property type="entry name" value="POLYKETIDE CYCLASE SNOAL-LIKE DOMAIN"/>
    <property type="match status" value="1"/>
</dbReference>
<evidence type="ECO:0000313" key="2">
    <source>
        <dbReference type="EMBL" id="UUY04392.1"/>
    </source>
</evidence>